<gene>
    <name evidence="1" type="ORF">COU15_02750</name>
</gene>
<dbReference type="EMBL" id="PFBH01000016">
    <property type="protein sequence ID" value="PIR85068.1"/>
    <property type="molecule type" value="Genomic_DNA"/>
</dbReference>
<accession>A0A2H0UF78</accession>
<organism evidence="1 2">
    <name type="scientific">Candidatus Kaiserbacteria bacterium CG10_big_fil_rev_8_21_14_0_10_45_20</name>
    <dbReference type="NCBI Taxonomy" id="1974607"/>
    <lineage>
        <taxon>Bacteria</taxon>
        <taxon>Candidatus Kaiseribacteriota</taxon>
    </lineage>
</organism>
<dbReference type="AlphaFoldDB" id="A0A2H0UF78"/>
<sequence>MKRIGDFLTRFQNLTPPDDAVKKAVVDVVADELGVSIAKKDVYIKQNVAHVKTTSVIKNTLALNRGRILSALYTKLPKLKDTIRDVR</sequence>
<dbReference type="Proteomes" id="UP000229315">
    <property type="component" value="Unassembled WGS sequence"/>
</dbReference>
<protein>
    <submittedName>
        <fullName evidence="1">Uncharacterized protein</fullName>
    </submittedName>
</protein>
<evidence type="ECO:0000313" key="1">
    <source>
        <dbReference type="EMBL" id="PIR85068.1"/>
    </source>
</evidence>
<reference evidence="2" key="1">
    <citation type="submission" date="2017-09" db="EMBL/GenBank/DDBJ databases">
        <title>Depth-based differentiation of microbial function through sediment-hosted aquifers and enrichment of novel symbionts in the deep terrestrial subsurface.</title>
        <authorList>
            <person name="Probst A.J."/>
            <person name="Ladd B."/>
            <person name="Jarett J.K."/>
            <person name="Geller-Mcgrath D.E."/>
            <person name="Sieber C.M.K."/>
            <person name="Emerson J.B."/>
            <person name="Anantharaman K."/>
            <person name="Thomas B.C."/>
            <person name="Malmstrom R."/>
            <person name="Stieglmeier M."/>
            <person name="Klingl A."/>
            <person name="Woyke T."/>
            <person name="Ryan C.M."/>
            <person name="Banfield J.F."/>
        </authorList>
    </citation>
    <scope>NUCLEOTIDE SEQUENCE [LARGE SCALE GENOMIC DNA]</scope>
</reference>
<comment type="caution">
    <text evidence="1">The sequence shown here is derived from an EMBL/GenBank/DDBJ whole genome shotgun (WGS) entry which is preliminary data.</text>
</comment>
<evidence type="ECO:0000313" key="2">
    <source>
        <dbReference type="Proteomes" id="UP000229315"/>
    </source>
</evidence>
<proteinExistence type="predicted"/>
<name>A0A2H0UF78_9BACT</name>